<accession>A0A3E0WC83</accession>
<feature type="domain" description="HTH araC/xylS-type" evidence="4">
    <location>
        <begin position="208"/>
        <end position="309"/>
    </location>
</feature>
<organism evidence="5 6">
    <name type="scientific">Subtercola boreus</name>
    <dbReference type="NCBI Taxonomy" id="120213"/>
    <lineage>
        <taxon>Bacteria</taxon>
        <taxon>Bacillati</taxon>
        <taxon>Actinomycetota</taxon>
        <taxon>Actinomycetes</taxon>
        <taxon>Micrococcales</taxon>
        <taxon>Microbacteriaceae</taxon>
        <taxon>Subtercola</taxon>
    </lineage>
</organism>
<dbReference type="Gene3D" id="1.10.10.60">
    <property type="entry name" value="Homeodomain-like"/>
    <property type="match status" value="1"/>
</dbReference>
<dbReference type="SMART" id="SM00342">
    <property type="entry name" value="HTH_ARAC"/>
    <property type="match status" value="1"/>
</dbReference>
<dbReference type="RefSeq" id="WP_116418824.1">
    <property type="nucleotide sequence ID" value="NZ_NBXC01000018.1"/>
</dbReference>
<evidence type="ECO:0000256" key="3">
    <source>
        <dbReference type="ARBA" id="ARBA00023163"/>
    </source>
</evidence>
<dbReference type="GO" id="GO:0003700">
    <property type="term" value="F:DNA-binding transcription factor activity"/>
    <property type="evidence" value="ECO:0007669"/>
    <property type="project" value="InterPro"/>
</dbReference>
<comment type="caution">
    <text evidence="5">The sequence shown here is derived from an EMBL/GenBank/DDBJ whole genome shotgun (WGS) entry which is preliminary data.</text>
</comment>
<dbReference type="InterPro" id="IPR050204">
    <property type="entry name" value="AraC_XylS_family_regulators"/>
</dbReference>
<dbReference type="PROSITE" id="PS01124">
    <property type="entry name" value="HTH_ARAC_FAMILY_2"/>
    <property type="match status" value="1"/>
</dbReference>
<protein>
    <recommendedName>
        <fullName evidence="4">HTH araC/xylS-type domain-containing protein</fullName>
    </recommendedName>
</protein>
<reference evidence="5 6" key="1">
    <citation type="submission" date="2017-04" db="EMBL/GenBank/DDBJ databases">
        <title>Comparative genome analysis of Subtercola boreus.</title>
        <authorList>
            <person name="Cho Y.-J."/>
            <person name="Cho A."/>
            <person name="Kim O.-S."/>
            <person name="Lee J.-I."/>
        </authorList>
    </citation>
    <scope>NUCLEOTIDE SEQUENCE [LARGE SCALE GENOMIC DNA]</scope>
    <source>
        <strain evidence="5 6">P28004</strain>
    </source>
</reference>
<gene>
    <name evidence="5" type="ORF">B7R25_10050</name>
</gene>
<dbReference type="GO" id="GO:0043565">
    <property type="term" value="F:sequence-specific DNA binding"/>
    <property type="evidence" value="ECO:0007669"/>
    <property type="project" value="InterPro"/>
</dbReference>
<evidence type="ECO:0000256" key="2">
    <source>
        <dbReference type="ARBA" id="ARBA00023125"/>
    </source>
</evidence>
<evidence type="ECO:0000256" key="1">
    <source>
        <dbReference type="ARBA" id="ARBA00023015"/>
    </source>
</evidence>
<evidence type="ECO:0000313" key="6">
    <source>
        <dbReference type="Proteomes" id="UP000257080"/>
    </source>
</evidence>
<keyword evidence="3" id="KW-0804">Transcription</keyword>
<dbReference type="Proteomes" id="UP000257080">
    <property type="component" value="Unassembled WGS sequence"/>
</dbReference>
<keyword evidence="1" id="KW-0805">Transcription regulation</keyword>
<evidence type="ECO:0000313" key="5">
    <source>
        <dbReference type="EMBL" id="RFA26725.1"/>
    </source>
</evidence>
<dbReference type="OrthoDB" id="4944076at2"/>
<dbReference type="InterPro" id="IPR018060">
    <property type="entry name" value="HTH_AraC"/>
</dbReference>
<evidence type="ECO:0000259" key="4">
    <source>
        <dbReference type="PROSITE" id="PS01124"/>
    </source>
</evidence>
<keyword evidence="2" id="KW-0238">DNA-binding</keyword>
<dbReference type="Pfam" id="PF12833">
    <property type="entry name" value="HTH_18"/>
    <property type="match status" value="1"/>
</dbReference>
<name>A0A3E0WC83_9MICO</name>
<dbReference type="PANTHER" id="PTHR46796">
    <property type="entry name" value="HTH-TYPE TRANSCRIPTIONAL ACTIVATOR RHAS-RELATED"/>
    <property type="match status" value="1"/>
</dbReference>
<sequence length="324" mass="35135">MDEPDCSDLRPVRWMFDGRDGLKELGGYLVSDEPDEFHLRGRRWTLPGVAVSDVAHTPVSISPPENGVEQRDYVSVVFVRHGVYDLYGEGGTFHFEAGSAGYMAGWNSVSASCSVKARIAMVTMHRDRLATLGVTVRDDIGGFSESGRLRRPALSFVLALMDELTAAGVTSTPPGPVSTVLAQLMAGLFIEDSGYRMDSASFSEGLRARAEALIARNSSDPDFTPPVLAETLNVSLRHLQRSFSSRGFGPAEAIRAKRLESALEAMRLASQAPRSVADIALQAGFSSVKELRYALRTTYGITPRELLAGTPLLEQPETRLSLLG</sequence>
<dbReference type="PANTHER" id="PTHR46796:SF6">
    <property type="entry name" value="ARAC SUBFAMILY"/>
    <property type="match status" value="1"/>
</dbReference>
<dbReference type="EMBL" id="NBXE01000023">
    <property type="protein sequence ID" value="RFA26725.1"/>
    <property type="molecule type" value="Genomic_DNA"/>
</dbReference>
<dbReference type="AlphaFoldDB" id="A0A3E0WC83"/>
<proteinExistence type="predicted"/>